<dbReference type="GO" id="GO:0055075">
    <property type="term" value="P:potassium ion homeostasis"/>
    <property type="evidence" value="ECO:0007669"/>
    <property type="project" value="Ensembl"/>
</dbReference>
<keyword evidence="1" id="KW-0472">Membrane</keyword>
<evidence type="ECO:0000256" key="1">
    <source>
        <dbReference type="SAM" id="Phobius"/>
    </source>
</evidence>
<dbReference type="GO" id="GO:0000902">
    <property type="term" value="P:cell morphogenesis"/>
    <property type="evidence" value="ECO:0007669"/>
    <property type="project" value="Ensembl"/>
</dbReference>
<reference evidence="3" key="1">
    <citation type="submission" date="2025-08" db="UniProtKB">
        <authorList>
            <consortium name="Ensembl"/>
        </authorList>
    </citation>
    <scope>IDENTIFICATION</scope>
</reference>
<accession>A0A8D0BQ44</accession>
<keyword evidence="1" id="KW-1133">Transmembrane helix</keyword>
<evidence type="ECO:0000256" key="2">
    <source>
        <dbReference type="SAM" id="SignalP"/>
    </source>
</evidence>
<keyword evidence="1" id="KW-0812">Transmembrane</keyword>
<protein>
    <submittedName>
        <fullName evidence="3">Uroplakin 3A</fullName>
    </submittedName>
</protein>
<keyword evidence="4" id="KW-1185">Reference proteome</keyword>
<name>A0A8D0BQ44_SALMN</name>
<dbReference type="PANTHER" id="PTHR15446:SF17">
    <property type="entry name" value="UROPLAKIN-3A"/>
    <property type="match status" value="1"/>
</dbReference>
<organism evidence="3 4">
    <name type="scientific">Salvator merianae</name>
    <name type="common">Argentine black and white tegu</name>
    <name type="synonym">Tupinambis merianae</name>
    <dbReference type="NCBI Taxonomy" id="96440"/>
    <lineage>
        <taxon>Eukaryota</taxon>
        <taxon>Metazoa</taxon>
        <taxon>Chordata</taxon>
        <taxon>Craniata</taxon>
        <taxon>Vertebrata</taxon>
        <taxon>Euteleostomi</taxon>
        <taxon>Lepidosauria</taxon>
        <taxon>Squamata</taxon>
        <taxon>Bifurcata</taxon>
        <taxon>Unidentata</taxon>
        <taxon>Episquamata</taxon>
        <taxon>Laterata</taxon>
        <taxon>Teiioidea</taxon>
        <taxon>Teiidae</taxon>
        <taxon>Salvator</taxon>
    </lineage>
</organism>
<dbReference type="GO" id="GO:0015840">
    <property type="term" value="P:urea transport"/>
    <property type="evidence" value="ECO:0007669"/>
    <property type="project" value="Ensembl"/>
</dbReference>
<dbReference type="Proteomes" id="UP000694421">
    <property type="component" value="Unplaced"/>
</dbReference>
<dbReference type="GeneTree" id="ENSGT00940000153392"/>
<evidence type="ECO:0000313" key="3">
    <source>
        <dbReference type="Ensembl" id="ENSSMRP00000011689.1"/>
    </source>
</evidence>
<keyword evidence="2" id="KW-0732">Signal</keyword>
<dbReference type="GO" id="GO:0060157">
    <property type="term" value="P:urinary bladder development"/>
    <property type="evidence" value="ECO:0007669"/>
    <property type="project" value="Ensembl"/>
</dbReference>
<dbReference type="OMA" id="EKPFCVF"/>
<dbReference type="GO" id="GO:0001822">
    <property type="term" value="P:kidney development"/>
    <property type="evidence" value="ECO:0007669"/>
    <property type="project" value="Ensembl"/>
</dbReference>
<dbReference type="GO" id="GO:0120001">
    <property type="term" value="C:apical plasma membrane urothelial plaque"/>
    <property type="evidence" value="ECO:0007669"/>
    <property type="project" value="Ensembl"/>
</dbReference>
<evidence type="ECO:0000313" key="4">
    <source>
        <dbReference type="Proteomes" id="UP000694421"/>
    </source>
</evidence>
<reference evidence="3" key="2">
    <citation type="submission" date="2025-09" db="UniProtKB">
        <authorList>
            <consortium name="Ensembl"/>
        </authorList>
    </citation>
    <scope>IDENTIFICATION</scope>
</reference>
<sequence length="266" mass="29025">MLGHWFGLFLFFLQVCIGAQNLHPQIANSKFATNNPTLTTITLEKPFCVFDGLMSKGAFYKVYLYAMVDPASTSRPSVIDNASKPLSATFQQTNGGQTGPYRAAVFSVPNCSSSPKLSDAVDEARATGVLSDYLVRVGNDTACLYDPNFVGVCNPPLSQDTAYRFKYLLVDTTALIMKDETLWSRPIKTQNVKQSSTIDTWPGRRSGGMIVITSILSALMGLLVLGFVAAVLSAVMPAETSTETRYESQITQHPITRVQETSDPEI</sequence>
<feature type="transmembrane region" description="Helical" evidence="1">
    <location>
        <begin position="209"/>
        <end position="235"/>
    </location>
</feature>
<feature type="signal peptide" evidence="2">
    <location>
        <begin position="1"/>
        <end position="18"/>
    </location>
</feature>
<dbReference type="Ensembl" id="ENSSMRT00000013631.1">
    <property type="protein sequence ID" value="ENSSMRP00000011689.1"/>
    <property type="gene ID" value="ENSSMRG00000009189.1"/>
</dbReference>
<proteinExistence type="predicted"/>
<dbReference type="GO" id="GO:0030855">
    <property type="term" value="P:epithelial cell differentiation"/>
    <property type="evidence" value="ECO:0007669"/>
    <property type="project" value="Ensembl"/>
</dbReference>
<dbReference type="GO" id="GO:0055078">
    <property type="term" value="P:sodium ion homeostasis"/>
    <property type="evidence" value="ECO:0007669"/>
    <property type="project" value="Ensembl"/>
</dbReference>
<dbReference type="AlphaFoldDB" id="A0A8D0BQ44"/>
<dbReference type="PANTHER" id="PTHR15446">
    <property type="entry name" value="UROPLAKIN III"/>
    <property type="match status" value="1"/>
</dbReference>
<dbReference type="GO" id="GO:0006833">
    <property type="term" value="P:water transport"/>
    <property type="evidence" value="ECO:0007669"/>
    <property type="project" value="Ensembl"/>
</dbReference>
<feature type="chain" id="PRO_5034930712" evidence="2">
    <location>
        <begin position="19"/>
        <end position="266"/>
    </location>
</feature>
<dbReference type="InterPro" id="IPR024831">
    <property type="entry name" value="Uroplakin-3"/>
</dbReference>